<keyword evidence="1" id="KW-0521">NADP</keyword>
<accession>A0A5E4MS76</accession>
<dbReference type="PANTHER" id="PTHR48106">
    <property type="entry name" value="QUINONE OXIDOREDUCTASE PIG3-RELATED"/>
    <property type="match status" value="1"/>
</dbReference>
<dbReference type="Proteomes" id="UP000325440">
    <property type="component" value="Unassembled WGS sequence"/>
</dbReference>
<dbReference type="InterPro" id="IPR013154">
    <property type="entry name" value="ADH-like_N"/>
</dbReference>
<keyword evidence="2" id="KW-0560">Oxidoreductase</keyword>
<dbReference type="GO" id="GO:0035925">
    <property type="term" value="F:mRNA 3'-UTR AU-rich region binding"/>
    <property type="evidence" value="ECO:0007669"/>
    <property type="project" value="TreeGrafter"/>
</dbReference>
<evidence type="ECO:0000313" key="5">
    <source>
        <dbReference type="Proteomes" id="UP000325440"/>
    </source>
</evidence>
<dbReference type="InterPro" id="IPR013149">
    <property type="entry name" value="ADH-like_C"/>
</dbReference>
<dbReference type="SUPFAM" id="SSF50129">
    <property type="entry name" value="GroES-like"/>
    <property type="match status" value="1"/>
</dbReference>
<evidence type="ECO:0000313" key="4">
    <source>
        <dbReference type="EMBL" id="VVC35148.1"/>
    </source>
</evidence>
<dbReference type="CDD" id="cd05286">
    <property type="entry name" value="QOR2"/>
    <property type="match status" value="1"/>
</dbReference>
<dbReference type="OrthoDB" id="203908at2759"/>
<dbReference type="InterPro" id="IPR047618">
    <property type="entry name" value="QOR-like"/>
</dbReference>
<keyword evidence="5" id="KW-1185">Reference proteome</keyword>
<dbReference type="PANTHER" id="PTHR48106:SF13">
    <property type="entry name" value="QUINONE OXIDOREDUCTASE-RELATED"/>
    <property type="match status" value="1"/>
</dbReference>
<dbReference type="InterPro" id="IPR020843">
    <property type="entry name" value="ER"/>
</dbReference>
<evidence type="ECO:0000256" key="1">
    <source>
        <dbReference type="ARBA" id="ARBA00022857"/>
    </source>
</evidence>
<reference evidence="4 5" key="1">
    <citation type="submission" date="2019-08" db="EMBL/GenBank/DDBJ databases">
        <authorList>
            <person name="Alioto T."/>
            <person name="Alioto T."/>
            <person name="Gomez Garrido J."/>
        </authorList>
    </citation>
    <scope>NUCLEOTIDE SEQUENCE [LARGE SCALE GENOMIC DNA]</scope>
</reference>
<feature type="domain" description="Enoyl reductase (ER)" evidence="3">
    <location>
        <begin position="11"/>
        <end position="331"/>
    </location>
</feature>
<proteinExistence type="predicted"/>
<dbReference type="GO" id="GO:0070402">
    <property type="term" value="F:NADPH binding"/>
    <property type="evidence" value="ECO:0007669"/>
    <property type="project" value="TreeGrafter"/>
</dbReference>
<dbReference type="InterPro" id="IPR036291">
    <property type="entry name" value="NAD(P)-bd_dom_sf"/>
</dbReference>
<dbReference type="Pfam" id="PF08240">
    <property type="entry name" value="ADH_N"/>
    <property type="match status" value="1"/>
</dbReference>
<dbReference type="SUPFAM" id="SSF51735">
    <property type="entry name" value="NAD(P)-binding Rossmann-fold domains"/>
    <property type="match status" value="1"/>
</dbReference>
<dbReference type="Pfam" id="PF00107">
    <property type="entry name" value="ADH_zinc_N"/>
    <property type="match status" value="1"/>
</dbReference>
<dbReference type="AlphaFoldDB" id="A0A5E4MS76"/>
<evidence type="ECO:0000259" key="3">
    <source>
        <dbReference type="SMART" id="SM00829"/>
    </source>
</evidence>
<dbReference type="GO" id="GO:0005829">
    <property type="term" value="C:cytosol"/>
    <property type="evidence" value="ECO:0007669"/>
    <property type="project" value="TreeGrafter"/>
</dbReference>
<dbReference type="Gene3D" id="3.90.180.10">
    <property type="entry name" value="Medium-chain alcohol dehydrogenases, catalytic domain"/>
    <property type="match status" value="1"/>
</dbReference>
<protein>
    <submittedName>
        <fullName evidence="4">Alcohol dehydrogenase, C-terminal,NAD(P)-binding domain,GroES-like,Polyketide synthase, enoylreductase</fullName>
    </submittedName>
</protein>
<dbReference type="InterPro" id="IPR011032">
    <property type="entry name" value="GroES-like_sf"/>
</dbReference>
<dbReference type="SMART" id="SM00829">
    <property type="entry name" value="PKS_ER"/>
    <property type="match status" value="1"/>
</dbReference>
<name>A0A5E4MS76_9HEMI</name>
<dbReference type="GO" id="GO:0003960">
    <property type="term" value="F:quinone reductase (NADPH) activity"/>
    <property type="evidence" value="ECO:0007669"/>
    <property type="project" value="InterPro"/>
</dbReference>
<dbReference type="EMBL" id="CABPRJ010001072">
    <property type="protein sequence ID" value="VVC35148.1"/>
    <property type="molecule type" value="Genomic_DNA"/>
</dbReference>
<evidence type="ECO:0000256" key="2">
    <source>
        <dbReference type="ARBA" id="ARBA00023002"/>
    </source>
</evidence>
<organism evidence="4 5">
    <name type="scientific">Cinara cedri</name>
    <dbReference type="NCBI Taxonomy" id="506608"/>
    <lineage>
        <taxon>Eukaryota</taxon>
        <taxon>Metazoa</taxon>
        <taxon>Ecdysozoa</taxon>
        <taxon>Arthropoda</taxon>
        <taxon>Hexapoda</taxon>
        <taxon>Insecta</taxon>
        <taxon>Pterygota</taxon>
        <taxon>Neoptera</taxon>
        <taxon>Paraneoptera</taxon>
        <taxon>Hemiptera</taxon>
        <taxon>Sternorrhyncha</taxon>
        <taxon>Aphidomorpha</taxon>
        <taxon>Aphidoidea</taxon>
        <taxon>Aphididae</taxon>
        <taxon>Lachninae</taxon>
        <taxon>Cinara</taxon>
    </lineage>
</organism>
<sequence>MVKAVQIRKTGGPEVLEFIDKNIDIPEGREVLIRHTAVGLNRYDTEHRKGTRRVKNLPAVLGMEAVGVIEGLGAKADECLKIGDRVGYCTALPGAYCEKRIVHQKYLIRIPDDISDEYLIRIPDDISDEVVASVLFKGMTAHYLINQSYKVKPGTFVLVHGANGGLGGIICQWIKDKKGMAIGSVSSDDKMLQSGCTHMINYNDKEAVDKIMEITKGNGVGVVYDPIGYATSKVSFESLGNFGIYVSYGQISGAAPLSFSLLSSRSLFATGTSIYHYKQNRFTLVLTAMEIFEMLRKKLLTAKINKKYQFDEIVQAHHDIENRKVSGLNIIKF</sequence>
<dbReference type="Gene3D" id="3.40.50.720">
    <property type="entry name" value="NAD(P)-binding Rossmann-like Domain"/>
    <property type="match status" value="1"/>
</dbReference>
<gene>
    <name evidence="4" type="ORF">CINCED_3A001050</name>
</gene>